<dbReference type="InterPro" id="IPR031571">
    <property type="entry name" value="RcpC_dom"/>
</dbReference>
<sequence length="452" mass="48171">MKQKNIVLMVVAVGCGLVAAFLTSQMSAKQVDQVDVVVAAKDLAVGTTLTRDDLKDLVKIVKRPKDGLPVTVVLNPEDLVEKRLSRPLRADEPITTQDLGKGAAVTLPEGYHMMSLQVNAAQAAAGFVGPGSRVNVNATLRLGNKLEAFPLLVNMLVVAVDTNLAYAKDSNGTFPSMNTVSFAVKEKEALLLSLAKSRGCTIELLLRNQNKALDSDKKYNIDEVIKLLSDEREKSNIAGAVSGDTSEKKAEPTEPKTGEKAPEKVVEKPIEKPAPPVTPVAPPPAVAMVKVLVAKQDIAPNTEITKDLIAEAFEEKALPKEFAGSALGDLSEALGQALKTGVSKGQWVTPGMVGIQTPKTPPQEFFQPSKPPVEGPKAPVEPQPVAPVVKKKTLDVAVHTAGGSMIHRYEETAPGKWKKIAELTPEQAAKGDQAAPAPQDEKKAEPDNKVRD</sequence>
<feature type="region of interest" description="Disordered" evidence="1">
    <location>
        <begin position="366"/>
        <end position="386"/>
    </location>
</feature>
<keyword evidence="5" id="KW-1185">Reference proteome</keyword>
<dbReference type="CDD" id="cd11614">
    <property type="entry name" value="SAF_CpaB_FlgA_like"/>
    <property type="match status" value="2"/>
</dbReference>
<proteinExistence type="predicted"/>
<feature type="region of interest" description="Disordered" evidence="1">
    <location>
        <begin position="236"/>
        <end position="266"/>
    </location>
</feature>
<reference evidence="4 5" key="1">
    <citation type="submission" date="2019-05" db="EMBL/GenBank/DDBJ databases">
        <authorList>
            <consortium name="Science for Life Laboratories"/>
        </authorList>
    </citation>
    <scope>NUCLEOTIDE SEQUENCE [LARGE SCALE GENOMIC DNA]</scope>
    <source>
        <strain evidence="4">Soil9</strain>
    </source>
</reference>
<evidence type="ECO:0000313" key="5">
    <source>
        <dbReference type="Proteomes" id="UP000464178"/>
    </source>
</evidence>
<gene>
    <name evidence="4" type="ORF">SOIL9_59880</name>
</gene>
<dbReference type="EMBL" id="LR593886">
    <property type="protein sequence ID" value="VTR91726.1"/>
    <property type="molecule type" value="Genomic_DNA"/>
</dbReference>
<dbReference type="NCBIfam" id="TIGR03177">
    <property type="entry name" value="pilus_cpaB"/>
    <property type="match status" value="1"/>
</dbReference>
<dbReference type="Proteomes" id="UP000464178">
    <property type="component" value="Chromosome"/>
</dbReference>
<dbReference type="KEGG" id="gms:SOIL9_59880"/>
<dbReference type="RefSeq" id="WP_162666682.1">
    <property type="nucleotide sequence ID" value="NZ_LR593886.1"/>
</dbReference>
<dbReference type="Pfam" id="PF16976">
    <property type="entry name" value="RcpC"/>
    <property type="match status" value="1"/>
</dbReference>
<feature type="region of interest" description="Disordered" evidence="1">
    <location>
        <begin position="419"/>
        <end position="452"/>
    </location>
</feature>
<evidence type="ECO:0000313" key="4">
    <source>
        <dbReference type="EMBL" id="VTR91726.1"/>
    </source>
</evidence>
<feature type="chain" id="PRO_5026753674" description="SAF domain-containing protein" evidence="2">
    <location>
        <begin position="21"/>
        <end position="452"/>
    </location>
</feature>
<evidence type="ECO:0000259" key="3">
    <source>
        <dbReference type="SMART" id="SM00858"/>
    </source>
</evidence>
<evidence type="ECO:0000256" key="2">
    <source>
        <dbReference type="SAM" id="SignalP"/>
    </source>
</evidence>
<feature type="signal peptide" evidence="2">
    <location>
        <begin position="1"/>
        <end position="20"/>
    </location>
</feature>
<name>A0A6P2CTL8_9BACT</name>
<keyword evidence="2" id="KW-0732">Signal</keyword>
<feature type="compositionally biased region" description="Pro residues" evidence="1">
    <location>
        <begin position="369"/>
        <end position="385"/>
    </location>
</feature>
<feature type="domain" description="SAF" evidence="3">
    <location>
        <begin position="289"/>
        <end position="354"/>
    </location>
</feature>
<evidence type="ECO:0000256" key="1">
    <source>
        <dbReference type="SAM" id="MobiDB-lite"/>
    </source>
</evidence>
<feature type="compositionally biased region" description="Basic and acidic residues" evidence="1">
    <location>
        <begin position="439"/>
        <end position="452"/>
    </location>
</feature>
<feature type="domain" description="SAF" evidence="3">
    <location>
        <begin position="34"/>
        <end position="100"/>
    </location>
</feature>
<dbReference type="Pfam" id="PF08666">
    <property type="entry name" value="SAF"/>
    <property type="match status" value="2"/>
</dbReference>
<dbReference type="SMART" id="SM00858">
    <property type="entry name" value="SAF"/>
    <property type="match status" value="2"/>
</dbReference>
<dbReference type="Gene3D" id="3.90.1210.10">
    <property type="entry name" value="Antifreeze-like/N-acetylneuraminic acid synthase C-terminal domain"/>
    <property type="match status" value="1"/>
</dbReference>
<protein>
    <recommendedName>
        <fullName evidence="3">SAF domain-containing protein</fullName>
    </recommendedName>
</protein>
<dbReference type="InterPro" id="IPR013974">
    <property type="entry name" value="SAF"/>
</dbReference>
<dbReference type="AlphaFoldDB" id="A0A6P2CTL8"/>
<dbReference type="PROSITE" id="PS51257">
    <property type="entry name" value="PROKAR_LIPOPROTEIN"/>
    <property type="match status" value="1"/>
</dbReference>
<accession>A0A6P2CTL8</accession>
<organism evidence="4 5">
    <name type="scientific">Gemmata massiliana</name>
    <dbReference type="NCBI Taxonomy" id="1210884"/>
    <lineage>
        <taxon>Bacteria</taxon>
        <taxon>Pseudomonadati</taxon>
        <taxon>Planctomycetota</taxon>
        <taxon>Planctomycetia</taxon>
        <taxon>Gemmatales</taxon>
        <taxon>Gemmataceae</taxon>
        <taxon>Gemmata</taxon>
    </lineage>
</organism>
<feature type="compositionally biased region" description="Basic and acidic residues" evidence="1">
    <location>
        <begin position="245"/>
        <end position="266"/>
    </location>
</feature>
<dbReference type="InterPro" id="IPR017592">
    <property type="entry name" value="Pilus_assmbl_Flp-typ_CpaB"/>
</dbReference>